<protein>
    <submittedName>
        <fullName evidence="1">Putative AlkP superfamily pyrophosphatase or phosphodiesterase</fullName>
    </submittedName>
</protein>
<evidence type="ECO:0000313" key="1">
    <source>
        <dbReference type="EMBL" id="TQJ09853.1"/>
    </source>
</evidence>
<dbReference type="Proteomes" id="UP000317893">
    <property type="component" value="Unassembled WGS sequence"/>
</dbReference>
<proteinExistence type="predicted"/>
<dbReference type="PANTHER" id="PTHR10151">
    <property type="entry name" value="ECTONUCLEOTIDE PYROPHOSPHATASE/PHOSPHODIESTERASE"/>
    <property type="match status" value="1"/>
</dbReference>
<dbReference type="Pfam" id="PF01663">
    <property type="entry name" value="Phosphodiest"/>
    <property type="match status" value="1"/>
</dbReference>
<dbReference type="EMBL" id="VFMN01000001">
    <property type="protein sequence ID" value="TQJ09853.1"/>
    <property type="molecule type" value="Genomic_DNA"/>
</dbReference>
<sequence length="579" mass="59860">MGGAPGQGGAPDSHPTDREVIMRSTTLRGLSAATGALVAGALAVPAASAGPSHRPAPGAHRPQQHVLLLSVDGLHQSDLSWYAATHPTSAFASLLRGGVDYDRASTPAPSDSFPGMVGQVTGGNPRSTGIYYDVTWNRALLSAGTTQCTGVAPGAPVAYDESVDKDPSRLDAGQGLAGLPASILSMTVQPRDVIDTAELPVDPATCTPVLPHQYLEVNTLFEVAHRAGLRTAWSDKHAAYEILDGPSGHGVDDFFTPEINSDAPAGGDWTTDNAATQQYDAYKVKAVLNEIDGYDHSRTSKVGTPAVFGMNFQSVSTAQKLPTSGGRAGGYLPGGTVPGPVLSSALSFVDASVGSMVRQLRGDGLASSTTIVLSAKHGQSPTDPTALTRIDDGAIIDAINADWAVSHPSETRLVTFSADDDSMLLWLSDRSPAATRFVQQWLLSHPATGSTISLTSRTVPASGLTKVYAGADAASYYGVSVDEPRHPDVVGVAQDGVVYTGGTKKIAEHGGMNAQDRHVPIVVARASSVGLGSSRGSVVASPVETTQIAPTILALLGLDPRALQAVRLEHTAVLPGALR</sequence>
<name>A0A542E3D6_9MICO</name>
<gene>
    <name evidence="1" type="ORF">FB458_2969</name>
</gene>
<organism evidence="1 2">
    <name type="scientific">Lapillicoccus jejuensis</name>
    <dbReference type="NCBI Taxonomy" id="402171"/>
    <lineage>
        <taxon>Bacteria</taxon>
        <taxon>Bacillati</taxon>
        <taxon>Actinomycetota</taxon>
        <taxon>Actinomycetes</taxon>
        <taxon>Micrococcales</taxon>
        <taxon>Intrasporangiaceae</taxon>
        <taxon>Lapillicoccus</taxon>
    </lineage>
</organism>
<dbReference type="GO" id="GO:0016787">
    <property type="term" value="F:hydrolase activity"/>
    <property type="evidence" value="ECO:0007669"/>
    <property type="project" value="UniProtKB-ARBA"/>
</dbReference>
<dbReference type="AlphaFoldDB" id="A0A542E3D6"/>
<dbReference type="Gene3D" id="3.40.720.10">
    <property type="entry name" value="Alkaline Phosphatase, subunit A"/>
    <property type="match status" value="1"/>
</dbReference>
<accession>A0A542E3D6</accession>
<comment type="caution">
    <text evidence="1">The sequence shown here is derived from an EMBL/GenBank/DDBJ whole genome shotgun (WGS) entry which is preliminary data.</text>
</comment>
<dbReference type="InterPro" id="IPR002591">
    <property type="entry name" value="Phosphodiest/P_Trfase"/>
</dbReference>
<keyword evidence="2" id="KW-1185">Reference proteome</keyword>
<dbReference type="PANTHER" id="PTHR10151:SF120">
    <property type="entry name" value="BIS(5'-ADENOSYL)-TRIPHOSPHATASE"/>
    <property type="match status" value="1"/>
</dbReference>
<evidence type="ECO:0000313" key="2">
    <source>
        <dbReference type="Proteomes" id="UP000317893"/>
    </source>
</evidence>
<reference evidence="1 2" key="1">
    <citation type="submission" date="2019-06" db="EMBL/GenBank/DDBJ databases">
        <title>Sequencing the genomes of 1000 actinobacteria strains.</title>
        <authorList>
            <person name="Klenk H.-P."/>
        </authorList>
    </citation>
    <scope>NUCLEOTIDE SEQUENCE [LARGE SCALE GENOMIC DNA]</scope>
    <source>
        <strain evidence="1 2">DSM 18607</strain>
    </source>
</reference>
<dbReference type="SUPFAM" id="SSF53649">
    <property type="entry name" value="Alkaline phosphatase-like"/>
    <property type="match status" value="1"/>
</dbReference>
<dbReference type="InterPro" id="IPR017850">
    <property type="entry name" value="Alkaline_phosphatase_core_sf"/>
</dbReference>